<dbReference type="PRINTS" id="PR00260">
    <property type="entry name" value="CHEMTRNSDUCR"/>
</dbReference>
<keyword evidence="4" id="KW-0807">Transducer</keyword>
<dbReference type="RefSeq" id="WP_110390366.1">
    <property type="nucleotide sequence ID" value="NZ_QJKI01000006.1"/>
</dbReference>
<evidence type="ECO:0000256" key="5">
    <source>
        <dbReference type="SAM" id="Coils"/>
    </source>
</evidence>
<dbReference type="Gene3D" id="1.10.287.950">
    <property type="entry name" value="Methyl-accepting chemotaxis protein"/>
    <property type="match status" value="1"/>
</dbReference>
<dbReference type="GO" id="GO:0004888">
    <property type="term" value="F:transmembrane signaling receptor activity"/>
    <property type="evidence" value="ECO:0007669"/>
    <property type="project" value="InterPro"/>
</dbReference>
<feature type="domain" description="Methyl-accepting transducer" evidence="8">
    <location>
        <begin position="268"/>
        <end position="483"/>
    </location>
</feature>
<dbReference type="Pfam" id="PF00015">
    <property type="entry name" value="MCPsignal"/>
    <property type="match status" value="1"/>
</dbReference>
<dbReference type="PROSITE" id="PS50885">
    <property type="entry name" value="HAMP"/>
    <property type="match status" value="1"/>
</dbReference>
<dbReference type="FunFam" id="1.10.287.950:FF:000001">
    <property type="entry name" value="Methyl-accepting chemotaxis sensory transducer"/>
    <property type="match status" value="1"/>
</dbReference>
<evidence type="ECO:0000256" key="7">
    <source>
        <dbReference type="SAM" id="Phobius"/>
    </source>
</evidence>
<comment type="subcellular location">
    <subcellularLocation>
        <location evidence="1">Membrane</location>
    </subcellularLocation>
</comment>
<dbReference type="OrthoDB" id="8899037at2"/>
<dbReference type="SMART" id="SM00283">
    <property type="entry name" value="MA"/>
    <property type="match status" value="1"/>
</dbReference>
<dbReference type="Pfam" id="PF12729">
    <property type="entry name" value="4HB_MCP_1"/>
    <property type="match status" value="1"/>
</dbReference>
<evidence type="ECO:0000313" key="10">
    <source>
        <dbReference type="EMBL" id="PXX79451.1"/>
    </source>
</evidence>
<dbReference type="InterPro" id="IPR024478">
    <property type="entry name" value="HlyB_4HB_MCP"/>
</dbReference>
<feature type="transmembrane region" description="Helical" evidence="7">
    <location>
        <begin position="188"/>
        <end position="209"/>
    </location>
</feature>
<evidence type="ECO:0000256" key="2">
    <source>
        <dbReference type="ARBA" id="ARBA00022500"/>
    </source>
</evidence>
<feature type="region of interest" description="Disordered" evidence="6">
    <location>
        <begin position="500"/>
        <end position="551"/>
    </location>
</feature>
<dbReference type="GO" id="GO:0006935">
    <property type="term" value="P:chemotaxis"/>
    <property type="evidence" value="ECO:0007669"/>
    <property type="project" value="UniProtKB-KW"/>
</dbReference>
<evidence type="ECO:0000256" key="4">
    <source>
        <dbReference type="PROSITE-ProRule" id="PRU00284"/>
    </source>
</evidence>
<dbReference type="Pfam" id="PF00672">
    <property type="entry name" value="HAMP"/>
    <property type="match status" value="1"/>
</dbReference>
<feature type="coiled-coil region" evidence="5">
    <location>
        <begin position="454"/>
        <end position="492"/>
    </location>
</feature>
<keyword evidence="5" id="KW-0175">Coiled coil</keyword>
<evidence type="ECO:0000256" key="1">
    <source>
        <dbReference type="ARBA" id="ARBA00004370"/>
    </source>
</evidence>
<sequence>MFSNLKIGVRLAVGFAVLIALLLVVGVMASLQLRGINEDVDDVINDHTPKVAMANEMIADVNAAGIAIRNAMLIGDTQGMQSELQKVQEARARIEASSHKLIELANTDREREITKAIEENRAVYFNGVANLTRLVNAGDHKQALHLMYTDYRPLFRSYIGAVNELVKYESGQVSHIGKATQQNVERTMLVVMAVSGAAVLFALLVGVTMTRSITRPLKEAVEIATQLADGKLDMHIEVKSHDETGQLLDAMRNMVTKLTQIIGEVRSAADALTNASSQVSATAQSLSQASSEQAASVEETTASIEQITASIAQNTENARVTDGMAAKAAEEAAEGGEAVRRTSDAMQEIASRIGIIDDIAYQTNLLALNAAIEAARAGEHGKGFAVVAAEVRKLAERSQVAAQEISQLAGSSVKMAGRAGELLTEMVPTIRKTSDLVQEIAAASSEQSSGVSQINGAMGQLNQATQQNASASEQLAATAEELGSQAEQLQELMTFFHLGQDDSSRRSSSKITVKPASRSSHSHPSAVRAPAAAASLPPAGAAVNEQDFERF</sequence>
<dbReference type="PANTHER" id="PTHR43531:SF11">
    <property type="entry name" value="METHYL-ACCEPTING CHEMOTAXIS PROTEIN 3"/>
    <property type="match status" value="1"/>
</dbReference>
<dbReference type="CDD" id="cd19411">
    <property type="entry name" value="MCP2201-like_sensor"/>
    <property type="match status" value="1"/>
</dbReference>
<dbReference type="CDD" id="cd06225">
    <property type="entry name" value="HAMP"/>
    <property type="match status" value="1"/>
</dbReference>
<name>A0A318KNS9_9NEIS</name>
<feature type="domain" description="HAMP" evidence="9">
    <location>
        <begin position="211"/>
        <end position="263"/>
    </location>
</feature>
<dbReference type="PROSITE" id="PS50111">
    <property type="entry name" value="CHEMOTAXIS_TRANSDUC_2"/>
    <property type="match status" value="1"/>
</dbReference>
<evidence type="ECO:0000256" key="3">
    <source>
        <dbReference type="ARBA" id="ARBA00029447"/>
    </source>
</evidence>
<keyword evidence="7" id="KW-0812">Transmembrane</keyword>
<keyword evidence="2" id="KW-0145">Chemotaxis</keyword>
<feature type="compositionally biased region" description="Low complexity" evidence="6">
    <location>
        <begin position="515"/>
        <end position="543"/>
    </location>
</feature>
<proteinExistence type="inferred from homology"/>
<dbReference type="GO" id="GO:0007165">
    <property type="term" value="P:signal transduction"/>
    <property type="evidence" value="ECO:0007669"/>
    <property type="project" value="UniProtKB-KW"/>
</dbReference>
<dbReference type="Proteomes" id="UP000247555">
    <property type="component" value="Unassembled WGS sequence"/>
</dbReference>
<keyword evidence="11" id="KW-1185">Reference proteome</keyword>
<keyword evidence="7" id="KW-0472">Membrane</keyword>
<dbReference type="InterPro" id="IPR003660">
    <property type="entry name" value="HAMP_dom"/>
</dbReference>
<evidence type="ECO:0000256" key="6">
    <source>
        <dbReference type="SAM" id="MobiDB-lite"/>
    </source>
</evidence>
<comment type="similarity">
    <text evidence="3">Belongs to the methyl-accepting chemotaxis (MCP) protein family.</text>
</comment>
<dbReference type="PANTHER" id="PTHR43531">
    <property type="entry name" value="PROTEIN ICFG"/>
    <property type="match status" value="1"/>
</dbReference>
<dbReference type="InterPro" id="IPR047347">
    <property type="entry name" value="YvaQ-like_sensor"/>
</dbReference>
<gene>
    <name evidence="10" type="ORF">DFR34_10687</name>
</gene>
<dbReference type="InterPro" id="IPR004090">
    <property type="entry name" value="Chemotax_Me-accpt_rcpt"/>
</dbReference>
<dbReference type="AlphaFoldDB" id="A0A318KNS9"/>
<accession>A0A318KNS9</accession>
<organism evidence="10 11">
    <name type="scientific">Rivihabitans pingtungensis</name>
    <dbReference type="NCBI Taxonomy" id="1054498"/>
    <lineage>
        <taxon>Bacteria</taxon>
        <taxon>Pseudomonadati</taxon>
        <taxon>Pseudomonadota</taxon>
        <taxon>Betaproteobacteria</taxon>
        <taxon>Neisseriales</taxon>
        <taxon>Aquaspirillaceae</taxon>
        <taxon>Rivihabitans</taxon>
    </lineage>
</organism>
<reference evidence="10 11" key="1">
    <citation type="submission" date="2018-05" db="EMBL/GenBank/DDBJ databases">
        <title>Genomic Encyclopedia of Type Strains, Phase IV (KMG-IV): sequencing the most valuable type-strain genomes for metagenomic binning, comparative biology and taxonomic classification.</title>
        <authorList>
            <person name="Goeker M."/>
        </authorList>
    </citation>
    <scope>NUCLEOTIDE SEQUENCE [LARGE SCALE GENOMIC DNA]</scope>
    <source>
        <strain evidence="10 11">DSM 29661</strain>
    </source>
</reference>
<dbReference type="SMART" id="SM00304">
    <property type="entry name" value="HAMP"/>
    <property type="match status" value="1"/>
</dbReference>
<evidence type="ECO:0000259" key="8">
    <source>
        <dbReference type="PROSITE" id="PS50111"/>
    </source>
</evidence>
<evidence type="ECO:0000313" key="11">
    <source>
        <dbReference type="Proteomes" id="UP000247555"/>
    </source>
</evidence>
<keyword evidence="7" id="KW-1133">Transmembrane helix</keyword>
<comment type="caution">
    <text evidence="10">The sequence shown here is derived from an EMBL/GenBank/DDBJ whole genome shotgun (WGS) entry which is preliminary data.</text>
</comment>
<dbReference type="GO" id="GO:0005886">
    <property type="term" value="C:plasma membrane"/>
    <property type="evidence" value="ECO:0007669"/>
    <property type="project" value="TreeGrafter"/>
</dbReference>
<dbReference type="InterPro" id="IPR051310">
    <property type="entry name" value="MCP_chemotaxis"/>
</dbReference>
<dbReference type="SUPFAM" id="SSF58104">
    <property type="entry name" value="Methyl-accepting chemotaxis protein (MCP) signaling domain"/>
    <property type="match status" value="1"/>
</dbReference>
<protein>
    <submittedName>
        <fullName evidence="10">Methyl-accepting chemotaxis protein</fullName>
    </submittedName>
</protein>
<dbReference type="EMBL" id="QJKI01000006">
    <property type="protein sequence ID" value="PXX79451.1"/>
    <property type="molecule type" value="Genomic_DNA"/>
</dbReference>
<dbReference type="InterPro" id="IPR004089">
    <property type="entry name" value="MCPsignal_dom"/>
</dbReference>
<evidence type="ECO:0000259" key="9">
    <source>
        <dbReference type="PROSITE" id="PS50885"/>
    </source>
</evidence>